<evidence type="ECO:0000313" key="8">
    <source>
        <dbReference type="Proteomes" id="UP000257067"/>
    </source>
</evidence>
<keyword evidence="4 5" id="KW-0472">Membrane</keyword>
<feature type="domain" description="ABC transmembrane type-1" evidence="6">
    <location>
        <begin position="26"/>
        <end position="222"/>
    </location>
</feature>
<dbReference type="OrthoDB" id="9781724at2"/>
<evidence type="ECO:0000256" key="1">
    <source>
        <dbReference type="ARBA" id="ARBA00004651"/>
    </source>
</evidence>
<sequence>MDFILNGFYEAFLLLYHLDGETLNAIYNTILTTSISIMMGTLIGLPAGFILGYFDFWGKQTIKLICDTLLAFPTVVVGLVVYAFISSQGPLGKYGLLFSNEGVIIGQTLLALPIIISLSSSVVENMDNRLSLTLRSFALKKVQMITTTLWELRHSLLSVVITAYARIVSEIGIAMMIGGNIKWHTRTITTAISLETNKGEFALAIALGIVLVVIALCINLALSFLRRKQR</sequence>
<protein>
    <submittedName>
        <fullName evidence="7">ABC transporter permease</fullName>
    </submittedName>
</protein>
<feature type="transmembrane region" description="Helical" evidence="5">
    <location>
        <begin position="156"/>
        <end position="181"/>
    </location>
</feature>
<dbReference type="GO" id="GO:0005886">
    <property type="term" value="C:plasma membrane"/>
    <property type="evidence" value="ECO:0007669"/>
    <property type="project" value="UniProtKB-SubCell"/>
</dbReference>
<evidence type="ECO:0000256" key="5">
    <source>
        <dbReference type="RuleBase" id="RU363032"/>
    </source>
</evidence>
<comment type="subcellular location">
    <subcellularLocation>
        <location evidence="1 5">Cell membrane</location>
        <topology evidence="1 5">Multi-pass membrane protein</topology>
    </subcellularLocation>
</comment>
<reference evidence="7 8" key="1">
    <citation type="submission" date="2018-04" db="EMBL/GenBank/DDBJ databases">
        <title>Novel Campyloabacter and Helicobacter Species and Strains.</title>
        <authorList>
            <person name="Mannion A.J."/>
            <person name="Shen Z."/>
            <person name="Fox J.G."/>
        </authorList>
    </citation>
    <scope>NUCLEOTIDE SEQUENCE [LARGE SCALE GENOMIC DNA]</scope>
    <source>
        <strain evidence="7 8">ATCC 700242</strain>
    </source>
</reference>
<dbReference type="InterPro" id="IPR000515">
    <property type="entry name" value="MetI-like"/>
</dbReference>
<dbReference type="PANTHER" id="PTHR43632:SF1">
    <property type="entry name" value="PERMEASE COMPONENT OF TUNGSTATE ABC TRANSPORTER"/>
    <property type="match status" value="1"/>
</dbReference>
<dbReference type="Gene3D" id="1.10.3720.10">
    <property type="entry name" value="MetI-like"/>
    <property type="match status" value="1"/>
</dbReference>
<keyword evidence="5" id="KW-0813">Transport</keyword>
<comment type="similarity">
    <text evidence="5">Belongs to the binding-protein-dependent transport system permease family.</text>
</comment>
<dbReference type="CDD" id="cd06261">
    <property type="entry name" value="TM_PBP2"/>
    <property type="match status" value="1"/>
</dbReference>
<dbReference type="GO" id="GO:1901238">
    <property type="term" value="F:ABC-type tungstate transporter activity"/>
    <property type="evidence" value="ECO:0007669"/>
    <property type="project" value="InterPro"/>
</dbReference>
<dbReference type="RefSeq" id="WP_104723533.1">
    <property type="nucleotide sequence ID" value="NZ_FZNE01000002.1"/>
</dbReference>
<comment type="caution">
    <text evidence="7">The sequence shown here is derived from an EMBL/GenBank/DDBJ whole genome shotgun (WGS) entry which is preliminary data.</text>
</comment>
<dbReference type="Proteomes" id="UP000257067">
    <property type="component" value="Unassembled WGS sequence"/>
</dbReference>
<evidence type="ECO:0000256" key="2">
    <source>
        <dbReference type="ARBA" id="ARBA00022692"/>
    </source>
</evidence>
<keyword evidence="3 5" id="KW-1133">Transmembrane helix</keyword>
<feature type="transmembrane region" description="Helical" evidence="5">
    <location>
        <begin position="201"/>
        <end position="225"/>
    </location>
</feature>
<evidence type="ECO:0000313" key="7">
    <source>
        <dbReference type="EMBL" id="RDU69883.1"/>
    </source>
</evidence>
<feature type="transmembrane region" description="Helical" evidence="5">
    <location>
        <begin position="104"/>
        <end position="123"/>
    </location>
</feature>
<gene>
    <name evidence="7" type="ORF">CQA62_00265</name>
</gene>
<keyword evidence="8" id="KW-1185">Reference proteome</keyword>
<dbReference type="SUPFAM" id="SSF161098">
    <property type="entry name" value="MetI-like"/>
    <property type="match status" value="1"/>
</dbReference>
<name>A0A3D8IXV3_9HELI</name>
<dbReference type="NCBIfam" id="NF041773">
    <property type="entry name" value="tung_perm_TupB"/>
    <property type="match status" value="1"/>
</dbReference>
<organism evidence="7 8">
    <name type="scientific">Helicobacter cholecystus</name>
    <dbReference type="NCBI Taxonomy" id="45498"/>
    <lineage>
        <taxon>Bacteria</taxon>
        <taxon>Pseudomonadati</taxon>
        <taxon>Campylobacterota</taxon>
        <taxon>Epsilonproteobacteria</taxon>
        <taxon>Campylobacterales</taxon>
        <taxon>Helicobacteraceae</taxon>
        <taxon>Helicobacter</taxon>
    </lineage>
</organism>
<evidence type="ECO:0000259" key="6">
    <source>
        <dbReference type="PROSITE" id="PS50928"/>
    </source>
</evidence>
<dbReference type="EMBL" id="NXLU01000001">
    <property type="protein sequence ID" value="RDU69883.1"/>
    <property type="molecule type" value="Genomic_DNA"/>
</dbReference>
<feature type="transmembrane region" description="Helical" evidence="5">
    <location>
        <begin position="25"/>
        <end position="52"/>
    </location>
</feature>
<feature type="transmembrane region" description="Helical" evidence="5">
    <location>
        <begin position="64"/>
        <end position="84"/>
    </location>
</feature>
<dbReference type="InterPro" id="IPR035906">
    <property type="entry name" value="MetI-like_sf"/>
</dbReference>
<dbReference type="InterPro" id="IPR053776">
    <property type="entry name" value="TupB"/>
</dbReference>
<dbReference type="NCBIfam" id="NF038017">
    <property type="entry name" value="ABC_perm1"/>
    <property type="match status" value="1"/>
</dbReference>
<dbReference type="AlphaFoldDB" id="A0A3D8IXV3"/>
<evidence type="ECO:0000256" key="3">
    <source>
        <dbReference type="ARBA" id="ARBA00022989"/>
    </source>
</evidence>
<keyword evidence="2 5" id="KW-0812">Transmembrane</keyword>
<dbReference type="PANTHER" id="PTHR43632">
    <property type="entry name" value="PERMEASE COMPONENT OF TUNGSTATE ABC TRANSPORTER"/>
    <property type="match status" value="1"/>
</dbReference>
<evidence type="ECO:0000256" key="4">
    <source>
        <dbReference type="ARBA" id="ARBA00023136"/>
    </source>
</evidence>
<proteinExistence type="inferred from homology"/>
<dbReference type="PROSITE" id="PS50928">
    <property type="entry name" value="ABC_TM1"/>
    <property type="match status" value="1"/>
</dbReference>
<accession>A0A3D8IXV3</accession>
<dbReference type="InterPro" id="IPR049783">
    <property type="entry name" value="ABC_perm_TupB-like"/>
</dbReference>
<dbReference type="Pfam" id="PF00528">
    <property type="entry name" value="BPD_transp_1"/>
    <property type="match status" value="1"/>
</dbReference>